<name>A0A1E7KSH7_9ACTN</name>
<feature type="non-terminal residue" evidence="1">
    <location>
        <position position="74"/>
    </location>
</feature>
<dbReference type="EMBL" id="LJGU01000012">
    <property type="protein sequence ID" value="OEV06803.1"/>
    <property type="molecule type" value="Genomic_DNA"/>
</dbReference>
<protein>
    <submittedName>
        <fullName evidence="1">Nicotinate-nucleotide--dimethylbenzimidazole phosphoribosyltransferase</fullName>
    </submittedName>
</protein>
<dbReference type="PANTHER" id="PTHR43463:SF1">
    <property type="entry name" value="NICOTINATE-NUCLEOTIDE--DIMETHYLBENZIMIDAZOLE PHOSPHORIBOSYLTRANSFERASE"/>
    <property type="match status" value="1"/>
</dbReference>
<keyword evidence="1" id="KW-0808">Transferase</keyword>
<dbReference type="InterPro" id="IPR003200">
    <property type="entry name" value="Nict_dMeBzImd_PRibTrfase"/>
</dbReference>
<comment type="caution">
    <text evidence="1">The sequence shown here is derived from an EMBL/GenBank/DDBJ whole genome shotgun (WGS) entry which is preliminary data.</text>
</comment>
<organism evidence="1 2">
    <name type="scientific">Streptomyces oceani</name>
    <dbReference type="NCBI Taxonomy" id="1075402"/>
    <lineage>
        <taxon>Bacteria</taxon>
        <taxon>Bacillati</taxon>
        <taxon>Actinomycetota</taxon>
        <taxon>Actinomycetes</taxon>
        <taxon>Kitasatosporales</taxon>
        <taxon>Streptomycetaceae</taxon>
        <taxon>Streptomyces</taxon>
    </lineage>
</organism>
<dbReference type="PANTHER" id="PTHR43463">
    <property type="entry name" value="NICOTINATE-NUCLEOTIDE--DIMETHYLBENZIMIDAZOLE PHOSPHORIBOSYLTRANSFERASE"/>
    <property type="match status" value="1"/>
</dbReference>
<gene>
    <name evidence="1" type="ORF">AN216_00060</name>
</gene>
<dbReference type="RefSeq" id="WP_170842967.1">
    <property type="nucleotide sequence ID" value="NZ_LJGU01000012.1"/>
</dbReference>
<dbReference type="Gene3D" id="3.40.50.10210">
    <property type="match status" value="1"/>
</dbReference>
<sequence>HRVRRSGGRLDVEDTLTADEAEEAFRAGMAVADEEADAGADLVVLGDLSVGGTTAAATLIGALCGTDASVVTGR</sequence>
<evidence type="ECO:0000313" key="1">
    <source>
        <dbReference type="EMBL" id="OEV06803.1"/>
    </source>
</evidence>
<evidence type="ECO:0000313" key="2">
    <source>
        <dbReference type="Proteomes" id="UP000176101"/>
    </source>
</evidence>
<dbReference type="PATRIC" id="fig|1075402.3.peg.11"/>
<dbReference type="Pfam" id="PF02277">
    <property type="entry name" value="DBI_PRT"/>
    <property type="match status" value="1"/>
</dbReference>
<dbReference type="AlphaFoldDB" id="A0A1E7KSH7"/>
<dbReference type="Proteomes" id="UP000176101">
    <property type="component" value="Unassembled WGS sequence"/>
</dbReference>
<feature type="non-terminal residue" evidence="1">
    <location>
        <position position="1"/>
    </location>
</feature>
<dbReference type="InterPro" id="IPR036087">
    <property type="entry name" value="Nict_dMeBzImd_PRibTrfase_sf"/>
</dbReference>
<keyword evidence="1" id="KW-0328">Glycosyltransferase</keyword>
<reference evidence="1 2" key="1">
    <citation type="journal article" date="2016" name="Front. Microbiol.">
        <title>Comparative Genomics Analysis of Streptomyces Species Reveals Their Adaptation to the Marine Environment and Their Diversity at the Genomic Level.</title>
        <authorList>
            <person name="Tian X."/>
            <person name="Zhang Z."/>
            <person name="Yang T."/>
            <person name="Chen M."/>
            <person name="Li J."/>
            <person name="Chen F."/>
            <person name="Yang J."/>
            <person name="Li W."/>
            <person name="Zhang B."/>
            <person name="Zhang Z."/>
            <person name="Wu J."/>
            <person name="Zhang C."/>
            <person name="Long L."/>
            <person name="Xiao J."/>
        </authorList>
    </citation>
    <scope>NUCLEOTIDE SEQUENCE [LARGE SCALE GENOMIC DNA]</scope>
    <source>
        <strain evidence="1 2">SCSIO 02100</strain>
    </source>
</reference>
<dbReference type="SUPFAM" id="SSF52733">
    <property type="entry name" value="Nicotinate mononucleotide:5,6-dimethylbenzimidazole phosphoribosyltransferase (CobT)"/>
    <property type="match status" value="1"/>
</dbReference>
<proteinExistence type="predicted"/>
<keyword evidence="2" id="KW-1185">Reference proteome</keyword>
<accession>A0A1E7KSH7</accession>
<dbReference type="GO" id="GO:0008939">
    <property type="term" value="F:nicotinate-nucleotide-dimethylbenzimidazole phosphoribosyltransferase activity"/>
    <property type="evidence" value="ECO:0007669"/>
    <property type="project" value="InterPro"/>
</dbReference>